<name>A0A0K1ED41_CHOCO</name>
<sequence>MMGGGNSCVAQQLTLQTGVSFTCKRLWTWTRLSLCWRTFRADGLPFAPASMVSGRGNAVEILPRKITRTVSDRSPTDPMATCSRSPASAPTSTTPRNPTSSSELAVLSTATTPSATRRREGTGRHRGRDRYTSPISPLQLRATMGHQVNFYVTPADVTQLHLRISEIEPMRILHDRSATAEPREVRSLNLVEETQPLLFYFLVRERDLAKSSPSTFLHRGARRWTTYDPQSSSSTAATSTAKSFGAAGGVRNSWPRSRPWTVATPSPGASWMASASQ</sequence>
<reference evidence="2 3" key="1">
    <citation type="submission" date="2015-07" db="EMBL/GenBank/DDBJ databases">
        <title>Genome analysis of myxobacterium Chondromyces crocatus Cm c5 reveals a high potential for natural compound synthesis and the genetic basis for the loss of fruiting body formation.</title>
        <authorList>
            <person name="Zaburannyi N."/>
            <person name="Bunk B."/>
            <person name="Maier J."/>
            <person name="Overmann J."/>
            <person name="Mueller R."/>
        </authorList>
    </citation>
    <scope>NUCLEOTIDE SEQUENCE [LARGE SCALE GENOMIC DNA]</scope>
    <source>
        <strain evidence="2 3">Cm c5</strain>
    </source>
</reference>
<dbReference type="AlphaFoldDB" id="A0A0K1ED41"/>
<feature type="compositionally biased region" description="Low complexity" evidence="1">
    <location>
        <begin position="231"/>
        <end position="245"/>
    </location>
</feature>
<organism evidence="2 3">
    <name type="scientific">Chondromyces crocatus</name>
    <dbReference type="NCBI Taxonomy" id="52"/>
    <lineage>
        <taxon>Bacteria</taxon>
        <taxon>Pseudomonadati</taxon>
        <taxon>Myxococcota</taxon>
        <taxon>Polyangia</taxon>
        <taxon>Polyangiales</taxon>
        <taxon>Polyangiaceae</taxon>
        <taxon>Chondromyces</taxon>
    </lineage>
</organism>
<dbReference type="Proteomes" id="UP000067626">
    <property type="component" value="Chromosome"/>
</dbReference>
<evidence type="ECO:0000256" key="1">
    <source>
        <dbReference type="SAM" id="MobiDB-lite"/>
    </source>
</evidence>
<evidence type="ECO:0000313" key="2">
    <source>
        <dbReference type="EMBL" id="AKT38796.1"/>
    </source>
</evidence>
<keyword evidence="3" id="KW-1185">Reference proteome</keyword>
<gene>
    <name evidence="2" type="ORF">CMC5_029420</name>
</gene>
<accession>A0A0K1ED41</accession>
<feature type="region of interest" description="Disordered" evidence="1">
    <location>
        <begin position="66"/>
        <end position="132"/>
    </location>
</feature>
<proteinExistence type="predicted"/>
<feature type="compositionally biased region" description="Low complexity" evidence="1">
    <location>
        <begin position="83"/>
        <end position="115"/>
    </location>
</feature>
<dbReference type="EMBL" id="CP012159">
    <property type="protein sequence ID" value="AKT38796.1"/>
    <property type="molecule type" value="Genomic_DNA"/>
</dbReference>
<feature type="region of interest" description="Disordered" evidence="1">
    <location>
        <begin position="226"/>
        <end position="277"/>
    </location>
</feature>
<evidence type="ECO:0000313" key="3">
    <source>
        <dbReference type="Proteomes" id="UP000067626"/>
    </source>
</evidence>
<dbReference type="KEGG" id="ccro:CMC5_029420"/>
<protein>
    <submittedName>
        <fullName evidence="2">Uncharacterized protein</fullName>
    </submittedName>
</protein>